<dbReference type="GO" id="GO:0046872">
    <property type="term" value="F:metal ion binding"/>
    <property type="evidence" value="ECO:0007669"/>
    <property type="project" value="UniProtKB-KW"/>
</dbReference>
<dbReference type="AlphaFoldDB" id="A0A6M8SL19"/>
<evidence type="ECO:0000256" key="2">
    <source>
        <dbReference type="ARBA" id="ARBA00004963"/>
    </source>
</evidence>
<dbReference type="SMART" id="SM00849">
    <property type="entry name" value="Lactamase_B"/>
    <property type="match status" value="1"/>
</dbReference>
<evidence type="ECO:0000256" key="1">
    <source>
        <dbReference type="ARBA" id="ARBA00001623"/>
    </source>
</evidence>
<dbReference type="InterPro" id="IPR001279">
    <property type="entry name" value="Metallo-B-lactamas"/>
</dbReference>
<dbReference type="GO" id="GO:0019243">
    <property type="term" value="P:methylglyoxal catabolic process to D-lactate via S-lactoyl-glutathione"/>
    <property type="evidence" value="ECO:0007669"/>
    <property type="project" value="UniProtKB-UniRule"/>
</dbReference>
<dbReference type="UniPathway" id="UPA00619">
    <property type="reaction ID" value="UER00676"/>
</dbReference>
<evidence type="ECO:0000313" key="10">
    <source>
        <dbReference type="Proteomes" id="UP000504844"/>
    </source>
</evidence>
<comment type="subunit">
    <text evidence="7">Monomer.</text>
</comment>
<dbReference type="Gene3D" id="3.60.15.10">
    <property type="entry name" value="Ribonuclease Z/Hydroxyacylglutathione hydrolase-like"/>
    <property type="match status" value="1"/>
</dbReference>
<dbReference type="InterPro" id="IPR036866">
    <property type="entry name" value="RibonucZ/Hydroxyglut_hydro"/>
</dbReference>
<evidence type="ECO:0000256" key="6">
    <source>
        <dbReference type="ARBA" id="ARBA00022833"/>
    </source>
</evidence>
<comment type="similarity">
    <text evidence="3 7">Belongs to the metallo-beta-lactamase superfamily. Glyoxalase II family.</text>
</comment>
<dbReference type="GO" id="GO:0004416">
    <property type="term" value="F:hydroxyacylglutathione hydrolase activity"/>
    <property type="evidence" value="ECO:0007669"/>
    <property type="project" value="UniProtKB-UniRule"/>
</dbReference>
<reference evidence="9 10" key="1">
    <citation type="submission" date="2020-05" db="EMBL/GenBank/DDBJ databases">
        <title>Complete genome sequence of Deefgea sp. D17.</title>
        <authorList>
            <person name="Bae J.-W."/>
            <person name="Han J.E."/>
        </authorList>
    </citation>
    <scope>NUCLEOTIDE SEQUENCE [LARGE SCALE GENOMIC DNA]</scope>
    <source>
        <strain evidence="9 10">D17</strain>
    </source>
</reference>
<keyword evidence="5 7" id="KW-0378">Hydrolase</keyword>
<dbReference type="InterPro" id="IPR032282">
    <property type="entry name" value="HAGH_C"/>
</dbReference>
<organism evidence="9 10">
    <name type="scientific">Deefgea piscis</name>
    <dbReference type="NCBI Taxonomy" id="2739061"/>
    <lineage>
        <taxon>Bacteria</taxon>
        <taxon>Pseudomonadati</taxon>
        <taxon>Pseudomonadota</taxon>
        <taxon>Betaproteobacteria</taxon>
        <taxon>Neisseriales</taxon>
        <taxon>Chitinibacteraceae</taxon>
        <taxon>Deefgea</taxon>
    </lineage>
</organism>
<feature type="binding site" evidence="7">
    <location>
        <position position="123"/>
    </location>
    <ligand>
        <name>Zn(2+)</name>
        <dbReference type="ChEBI" id="CHEBI:29105"/>
        <label>2</label>
    </ligand>
</feature>
<dbReference type="PIRSF" id="PIRSF005457">
    <property type="entry name" value="Glx"/>
    <property type="match status" value="1"/>
</dbReference>
<dbReference type="InterPro" id="IPR050110">
    <property type="entry name" value="Glyoxalase_II_hydrolase"/>
</dbReference>
<comment type="pathway">
    <text evidence="2 7">Secondary metabolite metabolism; methylglyoxal degradation; (R)-lactate from methylglyoxal: step 2/2.</text>
</comment>
<dbReference type="NCBIfam" id="TIGR03413">
    <property type="entry name" value="GSH_gloB"/>
    <property type="match status" value="1"/>
</dbReference>
<feature type="binding site" evidence="7">
    <location>
        <position position="58"/>
    </location>
    <ligand>
        <name>Zn(2+)</name>
        <dbReference type="ChEBI" id="CHEBI:29105"/>
        <label>2</label>
    </ligand>
</feature>
<dbReference type="KEGG" id="dee:HQN60_03385"/>
<feature type="binding site" evidence="7">
    <location>
        <position position="106"/>
    </location>
    <ligand>
        <name>Zn(2+)</name>
        <dbReference type="ChEBI" id="CHEBI:29105"/>
        <label>1</label>
    </ligand>
</feature>
<dbReference type="RefSeq" id="WP_173532353.1">
    <property type="nucleotide sequence ID" value="NZ_CP054143.1"/>
</dbReference>
<evidence type="ECO:0000259" key="8">
    <source>
        <dbReference type="SMART" id="SM00849"/>
    </source>
</evidence>
<evidence type="ECO:0000256" key="3">
    <source>
        <dbReference type="ARBA" id="ARBA00006759"/>
    </source>
</evidence>
<keyword evidence="10" id="KW-1185">Reference proteome</keyword>
<feature type="binding site" evidence="7">
    <location>
        <position position="53"/>
    </location>
    <ligand>
        <name>Zn(2+)</name>
        <dbReference type="ChEBI" id="CHEBI:29105"/>
        <label>1</label>
    </ligand>
</feature>
<dbReference type="Proteomes" id="UP000504844">
    <property type="component" value="Chromosome"/>
</dbReference>
<feature type="binding site" evidence="7">
    <location>
        <position position="55"/>
    </location>
    <ligand>
        <name>Zn(2+)</name>
        <dbReference type="ChEBI" id="CHEBI:29105"/>
        <label>1</label>
    </ligand>
</feature>
<dbReference type="SUPFAM" id="SSF56281">
    <property type="entry name" value="Metallo-hydrolase/oxidoreductase"/>
    <property type="match status" value="1"/>
</dbReference>
<gene>
    <name evidence="7 9" type="primary">gloB</name>
    <name evidence="9" type="ORF">HQN60_03385</name>
</gene>
<dbReference type="InterPro" id="IPR035680">
    <property type="entry name" value="Clx_II_MBL"/>
</dbReference>
<comment type="function">
    <text evidence="7">Thiolesterase that catalyzes the hydrolysis of S-D-lactoyl-glutathione to form glutathione and D-lactic acid.</text>
</comment>
<evidence type="ECO:0000256" key="7">
    <source>
        <dbReference type="HAMAP-Rule" id="MF_01374"/>
    </source>
</evidence>
<dbReference type="PANTHER" id="PTHR43705">
    <property type="entry name" value="HYDROXYACYLGLUTATHIONE HYDROLASE"/>
    <property type="match status" value="1"/>
</dbReference>
<dbReference type="Pfam" id="PF00753">
    <property type="entry name" value="Lactamase_B"/>
    <property type="match status" value="1"/>
</dbReference>
<dbReference type="PANTHER" id="PTHR43705:SF1">
    <property type="entry name" value="HYDROXYACYLGLUTATHIONE HYDROLASE GLOB"/>
    <property type="match status" value="1"/>
</dbReference>
<dbReference type="HAMAP" id="MF_01374">
    <property type="entry name" value="Glyoxalase_2"/>
    <property type="match status" value="1"/>
</dbReference>
<keyword evidence="6 7" id="KW-0862">Zinc</keyword>
<dbReference type="InterPro" id="IPR017782">
    <property type="entry name" value="Hydroxyacylglutathione_Hdrlase"/>
</dbReference>
<proteinExistence type="inferred from homology"/>
<feature type="binding site" evidence="7">
    <location>
        <position position="57"/>
    </location>
    <ligand>
        <name>Zn(2+)</name>
        <dbReference type="ChEBI" id="CHEBI:29105"/>
        <label>2</label>
    </ligand>
</feature>
<evidence type="ECO:0000313" key="9">
    <source>
        <dbReference type="EMBL" id="QKJ65845.1"/>
    </source>
</evidence>
<dbReference type="Pfam" id="PF16123">
    <property type="entry name" value="HAGH_C"/>
    <property type="match status" value="1"/>
</dbReference>
<dbReference type="CDD" id="cd07723">
    <property type="entry name" value="hydroxyacylglutathione_hydrolase_MBL-fold"/>
    <property type="match status" value="1"/>
</dbReference>
<dbReference type="EC" id="3.1.2.6" evidence="7"/>
<keyword evidence="4 7" id="KW-0479">Metal-binding</keyword>
<evidence type="ECO:0000256" key="5">
    <source>
        <dbReference type="ARBA" id="ARBA00022801"/>
    </source>
</evidence>
<feature type="domain" description="Metallo-beta-lactamase" evidence="8">
    <location>
        <begin position="12"/>
        <end position="161"/>
    </location>
</feature>
<accession>A0A6M8SL19</accession>
<feature type="binding site" evidence="7">
    <location>
        <position position="123"/>
    </location>
    <ligand>
        <name>Zn(2+)</name>
        <dbReference type="ChEBI" id="CHEBI:29105"/>
        <label>1</label>
    </ligand>
</feature>
<feature type="binding site" evidence="7">
    <location>
        <position position="161"/>
    </location>
    <ligand>
        <name>Zn(2+)</name>
        <dbReference type="ChEBI" id="CHEBI:29105"/>
        <label>2</label>
    </ligand>
</feature>
<dbReference type="EMBL" id="CP054143">
    <property type="protein sequence ID" value="QKJ65845.1"/>
    <property type="molecule type" value="Genomic_DNA"/>
</dbReference>
<comment type="catalytic activity">
    <reaction evidence="1 7">
        <text>an S-(2-hydroxyacyl)glutathione + H2O = a 2-hydroxy carboxylate + glutathione + H(+)</text>
        <dbReference type="Rhea" id="RHEA:21864"/>
        <dbReference type="ChEBI" id="CHEBI:15377"/>
        <dbReference type="ChEBI" id="CHEBI:15378"/>
        <dbReference type="ChEBI" id="CHEBI:57925"/>
        <dbReference type="ChEBI" id="CHEBI:58896"/>
        <dbReference type="ChEBI" id="CHEBI:71261"/>
        <dbReference type="EC" id="3.1.2.6"/>
    </reaction>
</comment>
<sequence length="249" mass="27575">MLKLHCLPILDDNYIWLIEHQHQVIAVDPGLAAPLKNWLAAHQAQLAGILVTHHHHDHTGGLTAFAASTLPIYGPAGILGVNHPCHDGDTLTLLGETFQVIATPGHTLDHLAYFGAGFLFCGDTLFAAGCGRLFEGQPVQLFNSLQRLAQLPLQTQVCCTHEYTLSNLRFALHVQPNNSALIERQAIESEKRSRQQATLPSTIALELATNPYLRCTDAELFEHVKAHQPEITTPLDCFTALRRWKDSFR</sequence>
<name>A0A6M8SL19_9NEIS</name>
<comment type="cofactor">
    <cofactor evidence="7">
        <name>Zn(2+)</name>
        <dbReference type="ChEBI" id="CHEBI:29105"/>
    </cofactor>
    <text evidence="7">Binds 2 Zn(2+) ions per subunit.</text>
</comment>
<protein>
    <recommendedName>
        <fullName evidence="7">Hydroxyacylglutathione hydrolase</fullName>
        <ecNumber evidence="7">3.1.2.6</ecNumber>
    </recommendedName>
    <alternativeName>
        <fullName evidence="7">Glyoxalase II</fullName>
        <shortName evidence="7">Glx II</shortName>
    </alternativeName>
</protein>
<evidence type="ECO:0000256" key="4">
    <source>
        <dbReference type="ARBA" id="ARBA00022723"/>
    </source>
</evidence>